<evidence type="ECO:0000256" key="2">
    <source>
        <dbReference type="ARBA" id="ARBA00022525"/>
    </source>
</evidence>
<dbReference type="STRING" id="29655.A0A0K9Q4U6"/>
<reference evidence="7" key="1">
    <citation type="journal article" date="2016" name="Nature">
        <title>The genome of the seagrass Zostera marina reveals angiosperm adaptation to the sea.</title>
        <authorList>
            <person name="Olsen J.L."/>
            <person name="Rouze P."/>
            <person name="Verhelst B."/>
            <person name="Lin Y.-C."/>
            <person name="Bayer T."/>
            <person name="Collen J."/>
            <person name="Dattolo E."/>
            <person name="De Paoli E."/>
            <person name="Dittami S."/>
            <person name="Maumus F."/>
            <person name="Michel G."/>
            <person name="Kersting A."/>
            <person name="Lauritano C."/>
            <person name="Lohaus R."/>
            <person name="Toepel M."/>
            <person name="Tonon T."/>
            <person name="Vanneste K."/>
            <person name="Amirebrahimi M."/>
            <person name="Brakel J."/>
            <person name="Bostroem C."/>
            <person name="Chovatia M."/>
            <person name="Grimwood J."/>
            <person name="Jenkins J.W."/>
            <person name="Jueterbock A."/>
            <person name="Mraz A."/>
            <person name="Stam W.T."/>
            <person name="Tice H."/>
            <person name="Bornberg-Bauer E."/>
            <person name="Green P.J."/>
            <person name="Pearson G.A."/>
            <person name="Procaccini G."/>
            <person name="Duarte C.M."/>
            <person name="Schmutz J."/>
            <person name="Reusch T.B.H."/>
            <person name="Van de Peer Y."/>
        </authorList>
    </citation>
    <scope>NUCLEOTIDE SEQUENCE [LARGE SCALE GENOMIC DNA]</scope>
    <source>
        <strain evidence="7">cv. Finnish</strain>
    </source>
</reference>
<keyword evidence="7" id="KW-1185">Reference proteome</keyword>
<comment type="caution">
    <text evidence="6">The sequence shown here is derived from an EMBL/GenBank/DDBJ whole genome shotgun (WGS) entry which is preliminary data.</text>
</comment>
<dbReference type="PANTHER" id="PTHR32093">
    <property type="entry name" value="LEUCINE-RICH REPEAT EXTENSIN-LIKE PROTEIN 3-RELATED"/>
    <property type="match status" value="1"/>
</dbReference>
<evidence type="ECO:0000313" key="7">
    <source>
        <dbReference type="Proteomes" id="UP000036987"/>
    </source>
</evidence>
<proteinExistence type="predicted"/>
<comment type="subcellular location">
    <subcellularLocation>
        <location evidence="1">Secreted</location>
    </subcellularLocation>
</comment>
<evidence type="ECO:0000313" key="6">
    <source>
        <dbReference type="EMBL" id="KMZ75542.1"/>
    </source>
</evidence>
<accession>A0A0K9Q4U6</accession>
<dbReference type="PANTHER" id="PTHR32093:SF86">
    <property type="entry name" value="EXTENSIN-LIKE PROTEIN"/>
    <property type="match status" value="1"/>
</dbReference>
<keyword evidence="3" id="KW-0732">Signal</keyword>
<dbReference type="Gene3D" id="3.80.10.10">
    <property type="entry name" value="Ribonuclease Inhibitor"/>
    <property type="match status" value="1"/>
</dbReference>
<dbReference type="Pfam" id="PF00560">
    <property type="entry name" value="LRR_1"/>
    <property type="match status" value="2"/>
</dbReference>
<feature type="region of interest" description="Disordered" evidence="5">
    <location>
        <begin position="1"/>
        <end position="25"/>
    </location>
</feature>
<dbReference type="EMBL" id="LFYR01000158">
    <property type="protein sequence ID" value="KMZ75542.1"/>
    <property type="molecule type" value="Genomic_DNA"/>
</dbReference>
<protein>
    <submittedName>
        <fullName evidence="6">Uncharacterized protein</fullName>
    </submittedName>
</protein>
<organism evidence="6 7">
    <name type="scientific">Zostera marina</name>
    <name type="common">Eelgrass</name>
    <dbReference type="NCBI Taxonomy" id="29655"/>
    <lineage>
        <taxon>Eukaryota</taxon>
        <taxon>Viridiplantae</taxon>
        <taxon>Streptophyta</taxon>
        <taxon>Embryophyta</taxon>
        <taxon>Tracheophyta</taxon>
        <taxon>Spermatophyta</taxon>
        <taxon>Magnoliopsida</taxon>
        <taxon>Liliopsida</taxon>
        <taxon>Zosteraceae</taxon>
        <taxon>Zostera</taxon>
    </lineage>
</organism>
<sequence length="173" mass="19531">MPLSITGKKCTHRPPTSRSPFSRPADDELLEQSTLPFTFSNNKLTGRIPEDIGFMTNMKVLDFSFNSFTGHLPTSISCLSDIQVFNIAHNQISGVLPDVVCSMRSLVNLTISFNFFSRFSHNCTKSFQGFDFSGNLRKSQENFLQSFQFRHECQFPLLSPFLITHYNATTTAA</sequence>
<evidence type="ECO:0000256" key="1">
    <source>
        <dbReference type="ARBA" id="ARBA00004613"/>
    </source>
</evidence>
<dbReference type="InterPro" id="IPR032675">
    <property type="entry name" value="LRR_dom_sf"/>
</dbReference>
<gene>
    <name evidence="6" type="ORF">ZOSMA_113G00290</name>
</gene>
<dbReference type="OrthoDB" id="676979at2759"/>
<feature type="compositionally biased region" description="Low complexity" evidence="5">
    <location>
        <begin position="13"/>
        <end position="23"/>
    </location>
</feature>
<dbReference type="InterPro" id="IPR051582">
    <property type="entry name" value="LRR_extensin-like_regulator"/>
</dbReference>
<name>A0A0K9Q4U6_ZOSMR</name>
<keyword evidence="2" id="KW-0964">Secreted</keyword>
<dbReference type="AlphaFoldDB" id="A0A0K9Q4U6"/>
<dbReference type="Proteomes" id="UP000036987">
    <property type="component" value="Unassembled WGS sequence"/>
</dbReference>
<dbReference type="GO" id="GO:0005576">
    <property type="term" value="C:extracellular region"/>
    <property type="evidence" value="ECO:0007669"/>
    <property type="project" value="UniProtKB-SubCell"/>
</dbReference>
<keyword evidence="4" id="KW-0677">Repeat</keyword>
<dbReference type="SUPFAM" id="SSF52058">
    <property type="entry name" value="L domain-like"/>
    <property type="match status" value="1"/>
</dbReference>
<dbReference type="InterPro" id="IPR001611">
    <property type="entry name" value="Leu-rich_rpt"/>
</dbReference>
<evidence type="ECO:0000256" key="5">
    <source>
        <dbReference type="SAM" id="MobiDB-lite"/>
    </source>
</evidence>
<evidence type="ECO:0000256" key="3">
    <source>
        <dbReference type="ARBA" id="ARBA00022729"/>
    </source>
</evidence>
<evidence type="ECO:0000256" key="4">
    <source>
        <dbReference type="ARBA" id="ARBA00022737"/>
    </source>
</evidence>